<keyword evidence="3" id="KW-1185">Reference proteome</keyword>
<keyword evidence="1" id="KW-0812">Transmembrane</keyword>
<protein>
    <submittedName>
        <fullName evidence="2">Uncharacterized protein</fullName>
    </submittedName>
</protein>
<dbReference type="EMBL" id="JAAXPI010000007">
    <property type="protein sequence ID" value="NKZ03693.1"/>
    <property type="molecule type" value="Genomic_DNA"/>
</dbReference>
<dbReference type="RefSeq" id="WP_157438199.1">
    <property type="nucleotide sequence ID" value="NZ_JAAXPI010000007.1"/>
</dbReference>
<feature type="transmembrane region" description="Helical" evidence="1">
    <location>
        <begin position="6"/>
        <end position="29"/>
    </location>
</feature>
<sequence length="56" mass="6322">MYLIYVPLAAAFAAFVVYGGLVMPAMEIIESLRDRRRSRAPDNVVELRPAEERRAA</sequence>
<comment type="caution">
    <text evidence="2">The sequence shown here is derived from an EMBL/GenBank/DDBJ whole genome shotgun (WGS) entry which is preliminary data.</text>
</comment>
<organism evidence="2 3">
    <name type="scientific">Actinomadura latina</name>
    <dbReference type="NCBI Taxonomy" id="163603"/>
    <lineage>
        <taxon>Bacteria</taxon>
        <taxon>Bacillati</taxon>
        <taxon>Actinomycetota</taxon>
        <taxon>Actinomycetes</taxon>
        <taxon>Streptosporangiales</taxon>
        <taxon>Thermomonosporaceae</taxon>
        <taxon>Actinomadura</taxon>
    </lineage>
</organism>
<dbReference type="AlphaFoldDB" id="A0A846YZZ1"/>
<evidence type="ECO:0000313" key="3">
    <source>
        <dbReference type="Proteomes" id="UP000579250"/>
    </source>
</evidence>
<dbReference type="Proteomes" id="UP000579250">
    <property type="component" value="Unassembled WGS sequence"/>
</dbReference>
<reference evidence="2 3" key="1">
    <citation type="submission" date="2020-04" db="EMBL/GenBank/DDBJ databases">
        <title>MicrobeNet Type strains.</title>
        <authorList>
            <person name="Nicholson A.C."/>
        </authorList>
    </citation>
    <scope>NUCLEOTIDE SEQUENCE [LARGE SCALE GENOMIC DNA]</scope>
    <source>
        <strain evidence="2 3">ATCC BAA-277</strain>
    </source>
</reference>
<keyword evidence="1" id="KW-0472">Membrane</keyword>
<gene>
    <name evidence="2" type="ORF">HGB48_08005</name>
</gene>
<evidence type="ECO:0000256" key="1">
    <source>
        <dbReference type="SAM" id="Phobius"/>
    </source>
</evidence>
<keyword evidence="1" id="KW-1133">Transmembrane helix</keyword>
<proteinExistence type="predicted"/>
<evidence type="ECO:0000313" key="2">
    <source>
        <dbReference type="EMBL" id="NKZ03693.1"/>
    </source>
</evidence>
<accession>A0A846YZZ1</accession>
<name>A0A846YZZ1_9ACTN</name>